<feature type="region of interest" description="Disordered" evidence="1">
    <location>
        <begin position="58"/>
        <end position="95"/>
    </location>
</feature>
<evidence type="ECO:0000313" key="3">
    <source>
        <dbReference type="Proteomes" id="UP000054538"/>
    </source>
</evidence>
<feature type="compositionally biased region" description="Polar residues" evidence="1">
    <location>
        <begin position="17"/>
        <end position="37"/>
    </location>
</feature>
<organism evidence="2 3">
    <name type="scientific">Paxillus rubicundulus Ve08.2h10</name>
    <dbReference type="NCBI Taxonomy" id="930991"/>
    <lineage>
        <taxon>Eukaryota</taxon>
        <taxon>Fungi</taxon>
        <taxon>Dikarya</taxon>
        <taxon>Basidiomycota</taxon>
        <taxon>Agaricomycotina</taxon>
        <taxon>Agaricomycetes</taxon>
        <taxon>Agaricomycetidae</taxon>
        <taxon>Boletales</taxon>
        <taxon>Paxilineae</taxon>
        <taxon>Paxillaceae</taxon>
        <taxon>Paxillus</taxon>
    </lineage>
</organism>
<name>A0A0D0DL04_9AGAM</name>
<dbReference type="AlphaFoldDB" id="A0A0D0DL04"/>
<reference evidence="2 3" key="1">
    <citation type="submission" date="2014-04" db="EMBL/GenBank/DDBJ databases">
        <authorList>
            <consortium name="DOE Joint Genome Institute"/>
            <person name="Kuo A."/>
            <person name="Kohler A."/>
            <person name="Jargeat P."/>
            <person name="Nagy L.G."/>
            <person name="Floudas D."/>
            <person name="Copeland A."/>
            <person name="Barry K.W."/>
            <person name="Cichocki N."/>
            <person name="Veneault-Fourrey C."/>
            <person name="LaButti K."/>
            <person name="Lindquist E.A."/>
            <person name="Lipzen A."/>
            <person name="Lundell T."/>
            <person name="Morin E."/>
            <person name="Murat C."/>
            <person name="Sun H."/>
            <person name="Tunlid A."/>
            <person name="Henrissat B."/>
            <person name="Grigoriev I.V."/>
            <person name="Hibbett D.S."/>
            <person name="Martin F."/>
            <person name="Nordberg H.P."/>
            <person name="Cantor M.N."/>
            <person name="Hua S.X."/>
        </authorList>
    </citation>
    <scope>NUCLEOTIDE SEQUENCE [LARGE SCALE GENOMIC DNA]</scope>
    <source>
        <strain evidence="2 3">Ve08.2h10</strain>
    </source>
</reference>
<reference evidence="3" key="2">
    <citation type="submission" date="2015-01" db="EMBL/GenBank/DDBJ databases">
        <title>Evolutionary Origins and Diversification of the Mycorrhizal Mutualists.</title>
        <authorList>
            <consortium name="DOE Joint Genome Institute"/>
            <consortium name="Mycorrhizal Genomics Consortium"/>
            <person name="Kohler A."/>
            <person name="Kuo A."/>
            <person name="Nagy L.G."/>
            <person name="Floudas D."/>
            <person name="Copeland A."/>
            <person name="Barry K.W."/>
            <person name="Cichocki N."/>
            <person name="Veneault-Fourrey C."/>
            <person name="LaButti K."/>
            <person name="Lindquist E.A."/>
            <person name="Lipzen A."/>
            <person name="Lundell T."/>
            <person name="Morin E."/>
            <person name="Murat C."/>
            <person name="Riley R."/>
            <person name="Ohm R."/>
            <person name="Sun H."/>
            <person name="Tunlid A."/>
            <person name="Henrissat B."/>
            <person name="Grigoriev I.V."/>
            <person name="Hibbett D.S."/>
            <person name="Martin F."/>
        </authorList>
    </citation>
    <scope>NUCLEOTIDE SEQUENCE [LARGE SCALE GENOMIC DNA]</scope>
    <source>
        <strain evidence="3">Ve08.2h10</strain>
    </source>
</reference>
<keyword evidence="3" id="KW-1185">Reference proteome</keyword>
<feature type="region of interest" description="Disordered" evidence="1">
    <location>
        <begin position="1"/>
        <end position="37"/>
    </location>
</feature>
<sequence>MLKAWKESSRWSRSGGRATSQGTQLQGNSIGEPNSVAINEASSSGVVLEGSMAQGSSVMSLKYSRESSNEGGDPDSSRPSKKRNGKSPVSYLRAQGEPVSEVSCVPSSAAEQILAHAKIQNTIAIFSPSDGTKLLASTIPSFFVLTRCFRCCRPILQIFDVEHQAPDRPS</sequence>
<evidence type="ECO:0000256" key="1">
    <source>
        <dbReference type="SAM" id="MobiDB-lite"/>
    </source>
</evidence>
<dbReference type="Proteomes" id="UP000054538">
    <property type="component" value="Unassembled WGS sequence"/>
</dbReference>
<gene>
    <name evidence="2" type="ORF">PAXRUDRAFT_559059</name>
</gene>
<accession>A0A0D0DL04</accession>
<dbReference type="EMBL" id="KN824865">
    <property type="protein sequence ID" value="KIK99242.1"/>
    <property type="molecule type" value="Genomic_DNA"/>
</dbReference>
<dbReference type="InParanoid" id="A0A0D0DL04"/>
<proteinExistence type="predicted"/>
<evidence type="ECO:0000313" key="2">
    <source>
        <dbReference type="EMBL" id="KIK99242.1"/>
    </source>
</evidence>
<dbReference type="HOGENOM" id="CLU_1571156_0_0_1"/>
<protein>
    <submittedName>
        <fullName evidence="2">Uncharacterized protein</fullName>
    </submittedName>
</protein>
<feature type="compositionally biased region" description="Basic and acidic residues" evidence="1">
    <location>
        <begin position="1"/>
        <end position="10"/>
    </location>
</feature>